<evidence type="ECO:0000313" key="4">
    <source>
        <dbReference type="Proteomes" id="UP001379235"/>
    </source>
</evidence>
<feature type="region of interest" description="Disordered" evidence="1">
    <location>
        <begin position="304"/>
        <end position="345"/>
    </location>
</feature>
<evidence type="ECO:0000256" key="1">
    <source>
        <dbReference type="SAM" id="MobiDB-lite"/>
    </source>
</evidence>
<dbReference type="Proteomes" id="UP001379235">
    <property type="component" value="Unassembled WGS sequence"/>
</dbReference>
<keyword evidence="2" id="KW-0732">Signal</keyword>
<accession>A0ABU8SBF3</accession>
<feature type="signal peptide" evidence="2">
    <location>
        <begin position="1"/>
        <end position="29"/>
    </location>
</feature>
<dbReference type="EMBL" id="JBBHJY010000008">
    <property type="protein sequence ID" value="MEJ6011307.1"/>
    <property type="molecule type" value="Genomic_DNA"/>
</dbReference>
<reference evidence="3 4" key="1">
    <citation type="submission" date="2024-03" db="EMBL/GenBank/DDBJ databases">
        <authorList>
            <person name="Jo J.-H."/>
        </authorList>
    </citation>
    <scope>NUCLEOTIDE SEQUENCE [LARGE SCALE GENOMIC DNA]</scope>
    <source>
        <strain evidence="3 4">AS3R-12</strain>
    </source>
</reference>
<feature type="compositionally biased region" description="Polar residues" evidence="1">
    <location>
        <begin position="323"/>
        <end position="338"/>
    </location>
</feature>
<feature type="compositionally biased region" description="Low complexity" evidence="1">
    <location>
        <begin position="67"/>
        <end position="119"/>
    </location>
</feature>
<feature type="chain" id="PRO_5045255335" evidence="2">
    <location>
        <begin position="30"/>
        <end position="345"/>
    </location>
</feature>
<keyword evidence="4" id="KW-1185">Reference proteome</keyword>
<protein>
    <submittedName>
        <fullName evidence="3">Uncharacterized protein</fullName>
    </submittedName>
</protein>
<sequence length="345" mass="34940">MTKLDPTTSPLALAAILAASAIPFTAASAQEAAAPAPAPVIVLPPVDAVPAAPAPAPVIVLPDVTTPPAAAQSAPEPAASPNARTEPRAATRTTTRSSNRTTEPSSPSAVAGPAASEPSTIVPPVTIPDAATAPIGAPVTADPAPVAEAPVAPAEDNGWLIPLALGGMALGGGIAYAATAGKRRRKIQPADAAVYRGTRNEARAPLATSSFAATIAGADARRQANPEVVPAGTPTYAADGPAGATPAAARQFNEPARIPAGPVPTGAERQALIERMVAAAPDASNPFHSRKSRRKRARIMLASAEHRQRTAATEPFDFRNYAPFSQQEAGRTVGQQTSRIKESVN</sequence>
<feature type="region of interest" description="Disordered" evidence="1">
    <location>
        <begin position="67"/>
        <end position="127"/>
    </location>
</feature>
<evidence type="ECO:0000256" key="2">
    <source>
        <dbReference type="SAM" id="SignalP"/>
    </source>
</evidence>
<name>A0ABU8SBF3_9SPHN</name>
<gene>
    <name evidence="3" type="ORF">WG900_15400</name>
</gene>
<evidence type="ECO:0000313" key="3">
    <source>
        <dbReference type="EMBL" id="MEJ6011307.1"/>
    </source>
</evidence>
<dbReference type="RefSeq" id="WP_339968403.1">
    <property type="nucleotide sequence ID" value="NZ_JBBHJY010000008.1"/>
</dbReference>
<comment type="caution">
    <text evidence="3">The sequence shown here is derived from an EMBL/GenBank/DDBJ whole genome shotgun (WGS) entry which is preliminary data.</text>
</comment>
<proteinExistence type="predicted"/>
<organism evidence="3 4">
    <name type="scientific">Novosphingobium aquae</name>
    <dbReference type="NCBI Taxonomy" id="3133435"/>
    <lineage>
        <taxon>Bacteria</taxon>
        <taxon>Pseudomonadati</taxon>
        <taxon>Pseudomonadota</taxon>
        <taxon>Alphaproteobacteria</taxon>
        <taxon>Sphingomonadales</taxon>
        <taxon>Sphingomonadaceae</taxon>
        <taxon>Novosphingobium</taxon>
    </lineage>
</organism>